<dbReference type="PROSITE" id="PS50943">
    <property type="entry name" value="HTH_CROC1"/>
    <property type="match status" value="1"/>
</dbReference>
<name>A0A1T3MAE1_9FLAO</name>
<organism evidence="2 3">
    <name type="scientific">Elizabethkingia occulta</name>
    <dbReference type="NCBI Taxonomy" id="1867263"/>
    <lineage>
        <taxon>Bacteria</taxon>
        <taxon>Pseudomonadati</taxon>
        <taxon>Bacteroidota</taxon>
        <taxon>Flavobacteriia</taxon>
        <taxon>Flavobacteriales</taxon>
        <taxon>Weeksellaceae</taxon>
        <taxon>Elizabethkingia</taxon>
    </lineage>
</organism>
<dbReference type="SUPFAM" id="SSF47413">
    <property type="entry name" value="lambda repressor-like DNA-binding domains"/>
    <property type="match status" value="1"/>
</dbReference>
<proteinExistence type="predicted"/>
<dbReference type="InterPro" id="IPR001387">
    <property type="entry name" value="Cro/C1-type_HTH"/>
</dbReference>
<comment type="caution">
    <text evidence="2">The sequence shown here is derived from an EMBL/GenBank/DDBJ whole genome shotgun (WGS) entry which is preliminary data.</text>
</comment>
<evidence type="ECO:0000259" key="1">
    <source>
        <dbReference type="PROSITE" id="PS50943"/>
    </source>
</evidence>
<evidence type="ECO:0000313" key="3">
    <source>
        <dbReference type="Proteomes" id="UP000190813"/>
    </source>
</evidence>
<protein>
    <recommendedName>
        <fullName evidence="1">HTH cro/C1-type domain-containing protein</fullName>
    </recommendedName>
</protein>
<dbReference type="GO" id="GO:0003677">
    <property type="term" value="F:DNA binding"/>
    <property type="evidence" value="ECO:0007669"/>
    <property type="project" value="InterPro"/>
</dbReference>
<accession>A0A1T3MAE1</accession>
<gene>
    <name evidence="2" type="ORF">BAZ10_10735</name>
</gene>
<reference evidence="2 3" key="1">
    <citation type="submission" date="2016-06" db="EMBL/GenBank/DDBJ databases">
        <title>Revisiting the taxonomy of the Elizabethkingia Genus based on Whole-Genome Sequencing, Optical Mapping, and MALDI-TOF.</title>
        <authorList>
            <person name="Nicholson A.C."/>
        </authorList>
    </citation>
    <scope>NUCLEOTIDE SEQUENCE [LARGE SCALE GENOMIC DNA]</scope>
    <source>
        <strain evidence="2 3">G4070</strain>
    </source>
</reference>
<dbReference type="RefSeq" id="WP_078720121.1">
    <property type="nucleotide sequence ID" value="NZ_CBCSBR010000018.1"/>
</dbReference>
<evidence type="ECO:0000313" key="2">
    <source>
        <dbReference type="EMBL" id="OPC61573.1"/>
    </source>
</evidence>
<sequence>MAKKGRLSKDELLEKQELAKLIYLTEDITQKELSERTGVTEKTISKWIEEEGWAKLKRNIPLTRDELLSSWYDELAELKEFIKKKPVGQRFADFKEAQLRRSLLKDIAVLEQDSGIHGTVDVMTAFCQFLRRSNLQNAKEISHLADAFIKYKIRG</sequence>
<dbReference type="InterPro" id="IPR010982">
    <property type="entry name" value="Lambda_DNA-bd_dom_sf"/>
</dbReference>
<dbReference type="Proteomes" id="UP000190813">
    <property type="component" value="Unassembled WGS sequence"/>
</dbReference>
<keyword evidence="3" id="KW-1185">Reference proteome</keyword>
<feature type="domain" description="HTH cro/C1-type" evidence="1">
    <location>
        <begin position="28"/>
        <end position="47"/>
    </location>
</feature>
<dbReference type="AlphaFoldDB" id="A0A1T3MAE1"/>
<dbReference type="EMBL" id="MAHX01000020">
    <property type="protein sequence ID" value="OPC61573.1"/>
    <property type="molecule type" value="Genomic_DNA"/>
</dbReference>